<name>A0A975SL30_9RHOO</name>
<proteinExistence type="inferred from homology"/>
<dbReference type="GO" id="GO:0005886">
    <property type="term" value="C:plasma membrane"/>
    <property type="evidence" value="ECO:0007669"/>
    <property type="project" value="UniProtKB-SubCell"/>
</dbReference>
<dbReference type="PANTHER" id="PTHR33508">
    <property type="entry name" value="UPF0056 MEMBRANE PROTEIN YHCE"/>
    <property type="match status" value="1"/>
</dbReference>
<dbReference type="Proteomes" id="UP000683428">
    <property type="component" value="Chromosome"/>
</dbReference>
<evidence type="ECO:0000313" key="8">
    <source>
        <dbReference type="EMBL" id="QWT47885.1"/>
    </source>
</evidence>
<feature type="transmembrane region" description="Helical" evidence="7">
    <location>
        <begin position="142"/>
        <end position="163"/>
    </location>
</feature>
<keyword evidence="6 7" id="KW-0472">Membrane</keyword>
<evidence type="ECO:0000256" key="2">
    <source>
        <dbReference type="ARBA" id="ARBA00009784"/>
    </source>
</evidence>
<sequence length="209" mass="21663">MEFHAWLDMLVGLTVIVNPLLGATAYTTLTSGSDRASRQHTARLCALTVGAVLSVAALGGEALLRLFNIGLPEFQVGGGILLLLIAISMLHARLSPARANEEEASEALQKDQLGVVPIGIPILSGPGAISTVIIYAHQEAGWAHLAQLIGEIWVVAGGVWLALTVSDRLLAALGKTGINIATRIMGLLLAAIAVGFVTKGLKLLLPGLG</sequence>
<feature type="transmembrane region" description="Helical" evidence="7">
    <location>
        <begin position="6"/>
        <end position="29"/>
    </location>
</feature>
<dbReference type="KEGG" id="aiq:Azoinq_08340"/>
<dbReference type="PANTHER" id="PTHR33508:SF1">
    <property type="entry name" value="UPF0056 MEMBRANE PROTEIN YHCE"/>
    <property type="match status" value="1"/>
</dbReference>
<organism evidence="8 9">
    <name type="scientific">Azospira inquinata</name>
    <dbReference type="NCBI Taxonomy" id="2785627"/>
    <lineage>
        <taxon>Bacteria</taxon>
        <taxon>Pseudomonadati</taxon>
        <taxon>Pseudomonadota</taxon>
        <taxon>Betaproteobacteria</taxon>
        <taxon>Rhodocyclales</taxon>
        <taxon>Rhodocyclaceae</taxon>
        <taxon>Azospira</taxon>
    </lineage>
</organism>
<comment type="subcellular location">
    <subcellularLocation>
        <location evidence="1 7">Cell membrane</location>
        <topology evidence="1 7">Multi-pass membrane protein</topology>
    </subcellularLocation>
</comment>
<keyword evidence="3" id="KW-1003">Cell membrane</keyword>
<keyword evidence="4 7" id="KW-0812">Transmembrane</keyword>
<comment type="similarity">
    <text evidence="2 7">Belongs to the UPF0056 (MarC) family.</text>
</comment>
<dbReference type="RefSeq" id="WP_216130091.1">
    <property type="nucleotide sequence ID" value="NZ_CP064782.1"/>
</dbReference>
<feature type="transmembrane region" description="Helical" evidence="7">
    <location>
        <begin position="41"/>
        <end position="62"/>
    </location>
</feature>
<keyword evidence="9" id="KW-1185">Reference proteome</keyword>
<evidence type="ECO:0000256" key="4">
    <source>
        <dbReference type="ARBA" id="ARBA00022692"/>
    </source>
</evidence>
<evidence type="ECO:0000256" key="6">
    <source>
        <dbReference type="ARBA" id="ARBA00023136"/>
    </source>
</evidence>
<feature type="transmembrane region" description="Helical" evidence="7">
    <location>
        <begin position="113"/>
        <end position="136"/>
    </location>
</feature>
<accession>A0A975SL30</accession>
<dbReference type="EMBL" id="CP064782">
    <property type="protein sequence ID" value="QWT47885.1"/>
    <property type="molecule type" value="Genomic_DNA"/>
</dbReference>
<protein>
    <recommendedName>
        <fullName evidence="7">UPF0056 membrane protein</fullName>
    </recommendedName>
</protein>
<evidence type="ECO:0000256" key="5">
    <source>
        <dbReference type="ARBA" id="ARBA00022989"/>
    </source>
</evidence>
<evidence type="ECO:0000256" key="7">
    <source>
        <dbReference type="RuleBase" id="RU362048"/>
    </source>
</evidence>
<gene>
    <name evidence="8" type="ORF">Azoinq_08340</name>
</gene>
<evidence type="ECO:0000256" key="3">
    <source>
        <dbReference type="ARBA" id="ARBA00022475"/>
    </source>
</evidence>
<evidence type="ECO:0000313" key="9">
    <source>
        <dbReference type="Proteomes" id="UP000683428"/>
    </source>
</evidence>
<dbReference type="AlphaFoldDB" id="A0A975SL30"/>
<evidence type="ECO:0000256" key="1">
    <source>
        <dbReference type="ARBA" id="ARBA00004651"/>
    </source>
</evidence>
<dbReference type="InterPro" id="IPR002771">
    <property type="entry name" value="Multi_antbiot-R_MarC"/>
</dbReference>
<feature type="transmembrane region" description="Helical" evidence="7">
    <location>
        <begin position="184"/>
        <end position="205"/>
    </location>
</feature>
<dbReference type="Pfam" id="PF01914">
    <property type="entry name" value="MarC"/>
    <property type="match status" value="1"/>
</dbReference>
<dbReference type="NCBIfam" id="TIGR00427">
    <property type="entry name" value="NAAT family transporter"/>
    <property type="match status" value="1"/>
</dbReference>
<feature type="transmembrane region" description="Helical" evidence="7">
    <location>
        <begin position="74"/>
        <end position="92"/>
    </location>
</feature>
<reference evidence="8" key="1">
    <citation type="submission" date="2020-11" db="EMBL/GenBank/DDBJ databases">
        <title>Azospira inquinata sp. nov.</title>
        <authorList>
            <person name="Moe W.M."/>
            <person name="Mikes M.C."/>
        </authorList>
    </citation>
    <scope>NUCLEOTIDE SEQUENCE</scope>
    <source>
        <strain evidence="8">Azo-3</strain>
    </source>
</reference>
<keyword evidence="5 7" id="KW-1133">Transmembrane helix</keyword>